<dbReference type="Pfam" id="PF24931">
    <property type="entry name" value="ACT_ACR9_3rd"/>
    <property type="match status" value="1"/>
</dbReference>
<dbReference type="Proteomes" id="UP000824469">
    <property type="component" value="Unassembled WGS sequence"/>
</dbReference>
<dbReference type="EMBL" id="JAHRHJ020003813">
    <property type="protein sequence ID" value="KAH9288537.1"/>
    <property type="molecule type" value="Genomic_DNA"/>
</dbReference>
<gene>
    <name evidence="3" type="ORF">KI387_032654</name>
</gene>
<evidence type="ECO:0000259" key="2">
    <source>
        <dbReference type="PROSITE" id="PS51671"/>
    </source>
</evidence>
<reference evidence="3 4" key="1">
    <citation type="journal article" date="2021" name="Nat. Plants">
        <title>The Taxus genome provides insights into paclitaxel biosynthesis.</title>
        <authorList>
            <person name="Xiong X."/>
            <person name="Gou J."/>
            <person name="Liao Q."/>
            <person name="Li Y."/>
            <person name="Zhou Q."/>
            <person name="Bi G."/>
            <person name="Li C."/>
            <person name="Du R."/>
            <person name="Wang X."/>
            <person name="Sun T."/>
            <person name="Guo L."/>
            <person name="Liang H."/>
            <person name="Lu P."/>
            <person name="Wu Y."/>
            <person name="Zhang Z."/>
            <person name="Ro D.K."/>
            <person name="Shang Y."/>
            <person name="Huang S."/>
            <person name="Yan J."/>
        </authorList>
    </citation>
    <scope>NUCLEOTIDE SEQUENCE [LARGE SCALE GENOMIC DNA]</scope>
    <source>
        <strain evidence="3">Ta-2019</strain>
    </source>
</reference>
<dbReference type="InterPro" id="IPR045865">
    <property type="entry name" value="ACT-like_dom_sf"/>
</dbReference>
<dbReference type="OMA" id="QIGDREW"/>
<comment type="caution">
    <text evidence="3">The sequence shown here is derived from an EMBL/GenBank/DDBJ whole genome shotgun (WGS) entry which is preliminary data.</text>
</comment>
<dbReference type="InterPro" id="IPR056805">
    <property type="entry name" value="ACT_ACR9/10_C"/>
</dbReference>
<dbReference type="SUPFAM" id="SSF55021">
    <property type="entry name" value="ACT-like"/>
    <property type="match status" value="3"/>
</dbReference>
<evidence type="ECO:0000313" key="3">
    <source>
        <dbReference type="EMBL" id="KAH9288537.1"/>
    </source>
</evidence>
<accession>A0AA38F536</accession>
<organism evidence="3 4">
    <name type="scientific">Taxus chinensis</name>
    <name type="common">Chinese yew</name>
    <name type="synonym">Taxus wallichiana var. chinensis</name>
    <dbReference type="NCBI Taxonomy" id="29808"/>
    <lineage>
        <taxon>Eukaryota</taxon>
        <taxon>Viridiplantae</taxon>
        <taxon>Streptophyta</taxon>
        <taxon>Embryophyta</taxon>
        <taxon>Tracheophyta</taxon>
        <taxon>Spermatophyta</taxon>
        <taxon>Pinopsida</taxon>
        <taxon>Pinidae</taxon>
        <taxon>Conifers II</taxon>
        <taxon>Cupressales</taxon>
        <taxon>Taxaceae</taxon>
        <taxon>Taxus</taxon>
    </lineage>
</organism>
<keyword evidence="4" id="KW-1185">Reference proteome</keyword>
<name>A0AA38F536_TAXCH</name>
<keyword evidence="1" id="KW-0677">Repeat</keyword>
<feature type="domain" description="ACT" evidence="2">
    <location>
        <begin position="112"/>
        <end position="195"/>
    </location>
</feature>
<feature type="domain" description="ACT" evidence="2">
    <location>
        <begin position="290"/>
        <end position="371"/>
    </location>
</feature>
<proteinExistence type="predicted"/>
<dbReference type="InterPro" id="IPR002912">
    <property type="entry name" value="ACT_dom"/>
</dbReference>
<dbReference type="PANTHER" id="PTHR31096:SF65">
    <property type="entry name" value="ACT DOMAIN-CONTAINING PROTEIN ACR9"/>
    <property type="match status" value="1"/>
</dbReference>
<protein>
    <recommendedName>
        <fullName evidence="2">ACT domain-containing protein</fullName>
    </recommendedName>
</protein>
<dbReference type="AlphaFoldDB" id="A0AA38F536"/>
<evidence type="ECO:0000313" key="4">
    <source>
        <dbReference type="Proteomes" id="UP000824469"/>
    </source>
</evidence>
<dbReference type="PROSITE" id="PS51671">
    <property type="entry name" value="ACT"/>
    <property type="match status" value="2"/>
</dbReference>
<dbReference type="InterPro" id="IPR056816">
    <property type="entry name" value="ACR2/9/10_N"/>
</dbReference>
<dbReference type="Pfam" id="PF24914">
    <property type="entry name" value="ACR10_N"/>
    <property type="match status" value="1"/>
</dbReference>
<sequence length="457" mass="50937">MGAPFNDEVVDIKLGKNNADPIIITVHCADRIGLTCDLAGIIFDYGLAVVRGDVSTDGKWCYLVFWVLPRPGSPRRFPWAMLKNNLISVCPPNPDQLFFAINPDPKPAKVYVLQIYSLDRAGLLNDMSQVLWDLEFSIQKVKASTTPEGRAMVLFFVIDNRDLLHTQKRQDEGCNRLKTVLGESTTHCEIRVAPELGTVDCASFSLLRPYIVEDLCKLQLTEFETDAKSVEANKSIQGTKSVQGNTSIQGTNSVQPNKSIQATNCIQANGSLTSKVSVTIDNSLSPAHTLLQISCKDHKGLLYDVLRTLKDYNIQISYGRLSTNAKGICEVDLFILQTDGRKIIDPQKQSCLCSRLEIEISHPVRVKIVDRGPDTELLVASRVEISGKCRPRVLYDVTLVLKTLGICIFTADLVRYAMGDLQWEVYRFLLIDRPDLSLGSSRTRSQITERVENMLIG</sequence>
<evidence type="ECO:0000256" key="1">
    <source>
        <dbReference type="ARBA" id="ARBA00022737"/>
    </source>
</evidence>
<dbReference type="PANTHER" id="PTHR31096">
    <property type="entry name" value="ACT DOMAIN-CONTAINING PROTEIN ACR4-RELATED"/>
    <property type="match status" value="1"/>
</dbReference>
<dbReference type="Pfam" id="PF24926">
    <property type="entry name" value="ACT_ACR9_C"/>
    <property type="match status" value="1"/>
</dbReference>
<dbReference type="InterPro" id="IPR040217">
    <property type="entry name" value="ACR1-12"/>
</dbReference>